<dbReference type="InterPro" id="IPR036864">
    <property type="entry name" value="Zn2-C6_fun-type_DNA-bd_sf"/>
</dbReference>
<dbReference type="SMART" id="SM00906">
    <property type="entry name" value="Fungal_trans"/>
    <property type="match status" value="1"/>
</dbReference>
<dbReference type="PANTHER" id="PTHR47424:SF12">
    <property type="entry name" value="TRANSCRIPTION FACTOR ASQA"/>
    <property type="match status" value="1"/>
</dbReference>
<name>A0A553HU79_9PEZI</name>
<dbReference type="Pfam" id="PF00172">
    <property type="entry name" value="Zn_clus"/>
    <property type="match status" value="1"/>
</dbReference>
<dbReference type="GO" id="GO:0000435">
    <property type="term" value="P:positive regulation of transcription from RNA polymerase II promoter by galactose"/>
    <property type="evidence" value="ECO:0007669"/>
    <property type="project" value="TreeGrafter"/>
</dbReference>
<sequence>MSPVPPTASITPPNGVSGKRRKVARACDSCRLNRVRCDDNRPCENCRSRGDKCKNSMPWEAHSLPAAKREIERLQDRLNQLQKQQSATTVNASPPTPPDLGSVSNGSTKPTVSQLSNSQSLPIFNETGKTTHVQGSPWDSYSSSPSSSTAPSLIQRMGYYAESDLQILDQGKPALGKSNGGHMTFTRSKERQFLSLFWKGYPWLQPILDREEIYRHHDSLWKDVPPGEQQARLPSALVDILLALSMQYGSTFLLRDSSDSTQYGADSKKGDASLAGQSFCQRSYRLHLESPRESTLELVQCRILSSVYFLNAGSLNRASTALASAVRMAQILGLHETTSFTGLIPLHERLRSNIWRLLIALDGNYAVLLGLPPLIQPIADESLVIDFWQCTVLDEISTDDNQCRAWENFHVHLTKLILAAHLVHSSFLRKKGELLRQGYGNNLQSPFVLESFAESMTQKLGIMRRWIETVPPVLTISRSGGGGPFSIVWDSILDLDPQAPLHIQQQRLSLELKYHHLSLLLIKSFVQFMQKHQHLPRTRQVDAHLVGGLKHAVSIVNIMHQALTDGDALTGWLLFFGYQWDAALYLMNYITVYPVGPFIAETRRSLNTSIDTFNMMGKYLEMAKSAQKFVQGVLRHDSPSPNNPQTLTTTVSTAIMPTPSSLDGSRNDQWNDYRYRSVFAKDFSQDSTASAIQPPAIEPSDALGTVPGTASFIDPFVVDSDLFQSPLGHSYLDDMAETYPFLGDGQLAHFNL</sequence>
<organism evidence="7 8">
    <name type="scientific">Xylaria flabelliformis</name>
    <dbReference type="NCBI Taxonomy" id="2512241"/>
    <lineage>
        <taxon>Eukaryota</taxon>
        <taxon>Fungi</taxon>
        <taxon>Dikarya</taxon>
        <taxon>Ascomycota</taxon>
        <taxon>Pezizomycotina</taxon>
        <taxon>Sordariomycetes</taxon>
        <taxon>Xylariomycetidae</taxon>
        <taxon>Xylariales</taxon>
        <taxon>Xylariaceae</taxon>
        <taxon>Xylaria</taxon>
    </lineage>
</organism>
<accession>A0A553HU79</accession>
<keyword evidence="4" id="KW-0539">Nucleus</keyword>
<evidence type="ECO:0000256" key="3">
    <source>
        <dbReference type="ARBA" id="ARBA00023163"/>
    </source>
</evidence>
<gene>
    <name evidence="7" type="ORF">FHL15_007715</name>
</gene>
<feature type="compositionally biased region" description="Polar residues" evidence="5">
    <location>
        <begin position="81"/>
        <end position="93"/>
    </location>
</feature>
<dbReference type="SMART" id="SM00066">
    <property type="entry name" value="GAL4"/>
    <property type="match status" value="1"/>
</dbReference>
<keyword evidence="8" id="KW-1185">Reference proteome</keyword>
<dbReference type="InterPro" id="IPR051127">
    <property type="entry name" value="Fungal_SecMet_Regulators"/>
</dbReference>
<feature type="domain" description="Zn(2)-C6 fungal-type" evidence="6">
    <location>
        <begin position="26"/>
        <end position="55"/>
    </location>
</feature>
<evidence type="ECO:0000313" key="7">
    <source>
        <dbReference type="EMBL" id="TRX91491.1"/>
    </source>
</evidence>
<keyword evidence="1" id="KW-0479">Metal-binding</keyword>
<dbReference type="SUPFAM" id="SSF57701">
    <property type="entry name" value="Zn2/Cys6 DNA-binding domain"/>
    <property type="match status" value="1"/>
</dbReference>
<dbReference type="InterPro" id="IPR007219">
    <property type="entry name" value="XnlR_reg_dom"/>
</dbReference>
<evidence type="ECO:0000256" key="5">
    <source>
        <dbReference type="SAM" id="MobiDB-lite"/>
    </source>
</evidence>
<dbReference type="CDD" id="cd00067">
    <property type="entry name" value="GAL4"/>
    <property type="match status" value="1"/>
</dbReference>
<dbReference type="InterPro" id="IPR001138">
    <property type="entry name" value="Zn2Cys6_DnaBD"/>
</dbReference>
<evidence type="ECO:0000259" key="6">
    <source>
        <dbReference type="PROSITE" id="PS50048"/>
    </source>
</evidence>
<dbReference type="PROSITE" id="PS50048">
    <property type="entry name" value="ZN2_CY6_FUNGAL_2"/>
    <property type="match status" value="1"/>
</dbReference>
<keyword evidence="2" id="KW-0805">Transcription regulation</keyword>
<comment type="caution">
    <text evidence="7">The sequence shown here is derived from an EMBL/GenBank/DDBJ whole genome shotgun (WGS) entry which is preliminary data.</text>
</comment>
<keyword evidence="3" id="KW-0804">Transcription</keyword>
<evidence type="ECO:0000256" key="2">
    <source>
        <dbReference type="ARBA" id="ARBA00023015"/>
    </source>
</evidence>
<feature type="compositionally biased region" description="Low complexity" evidence="5">
    <location>
        <begin position="136"/>
        <end position="149"/>
    </location>
</feature>
<evidence type="ECO:0000313" key="8">
    <source>
        <dbReference type="Proteomes" id="UP000319160"/>
    </source>
</evidence>
<evidence type="ECO:0000256" key="1">
    <source>
        <dbReference type="ARBA" id="ARBA00022723"/>
    </source>
</evidence>
<feature type="compositionally biased region" description="Polar residues" evidence="5">
    <location>
        <begin position="102"/>
        <end position="134"/>
    </location>
</feature>
<dbReference type="GO" id="GO:0005634">
    <property type="term" value="C:nucleus"/>
    <property type="evidence" value="ECO:0007669"/>
    <property type="project" value="TreeGrafter"/>
</dbReference>
<dbReference type="PROSITE" id="PS00463">
    <property type="entry name" value="ZN2_CY6_FUNGAL_1"/>
    <property type="match status" value="1"/>
</dbReference>
<dbReference type="Pfam" id="PF04082">
    <property type="entry name" value="Fungal_trans"/>
    <property type="match status" value="1"/>
</dbReference>
<dbReference type="EMBL" id="VFLP01000045">
    <property type="protein sequence ID" value="TRX91491.1"/>
    <property type="molecule type" value="Genomic_DNA"/>
</dbReference>
<feature type="region of interest" description="Disordered" evidence="5">
    <location>
        <begin position="81"/>
        <end position="149"/>
    </location>
</feature>
<reference evidence="8" key="1">
    <citation type="submission" date="2019-06" db="EMBL/GenBank/DDBJ databases">
        <title>Draft genome sequence of the griseofulvin-producing fungus Xylaria cubensis strain G536.</title>
        <authorList>
            <person name="Mead M.E."/>
            <person name="Raja H.A."/>
            <person name="Steenwyk J.L."/>
            <person name="Knowles S.L."/>
            <person name="Oberlies N.H."/>
            <person name="Rokas A."/>
        </authorList>
    </citation>
    <scope>NUCLEOTIDE SEQUENCE [LARGE SCALE GENOMIC DNA]</scope>
    <source>
        <strain evidence="8">G536</strain>
    </source>
</reference>
<dbReference type="AlphaFoldDB" id="A0A553HU79"/>
<feature type="region of interest" description="Disordered" evidence="5">
    <location>
        <begin position="1"/>
        <end position="22"/>
    </location>
</feature>
<dbReference type="Proteomes" id="UP000319160">
    <property type="component" value="Unassembled WGS sequence"/>
</dbReference>
<proteinExistence type="predicted"/>
<protein>
    <recommendedName>
        <fullName evidence="6">Zn(2)-C6 fungal-type domain-containing protein</fullName>
    </recommendedName>
</protein>
<dbReference type="GO" id="GO:0008270">
    <property type="term" value="F:zinc ion binding"/>
    <property type="evidence" value="ECO:0007669"/>
    <property type="project" value="InterPro"/>
</dbReference>
<dbReference type="CDD" id="cd12148">
    <property type="entry name" value="fungal_TF_MHR"/>
    <property type="match status" value="1"/>
</dbReference>
<evidence type="ECO:0000256" key="4">
    <source>
        <dbReference type="ARBA" id="ARBA00023242"/>
    </source>
</evidence>
<dbReference type="Gene3D" id="4.10.240.10">
    <property type="entry name" value="Zn(2)-C6 fungal-type DNA-binding domain"/>
    <property type="match status" value="1"/>
</dbReference>
<dbReference type="OrthoDB" id="3266505at2759"/>
<dbReference type="GO" id="GO:0000981">
    <property type="term" value="F:DNA-binding transcription factor activity, RNA polymerase II-specific"/>
    <property type="evidence" value="ECO:0007669"/>
    <property type="project" value="InterPro"/>
</dbReference>
<dbReference type="GO" id="GO:0006351">
    <property type="term" value="P:DNA-templated transcription"/>
    <property type="evidence" value="ECO:0007669"/>
    <property type="project" value="InterPro"/>
</dbReference>
<dbReference type="PANTHER" id="PTHR47424">
    <property type="entry name" value="REGULATORY PROTEIN GAL4"/>
    <property type="match status" value="1"/>
</dbReference>
<dbReference type="GO" id="GO:0000978">
    <property type="term" value="F:RNA polymerase II cis-regulatory region sequence-specific DNA binding"/>
    <property type="evidence" value="ECO:0007669"/>
    <property type="project" value="TreeGrafter"/>
</dbReference>